<dbReference type="InParanoid" id="A0A0D2JFU9"/>
<gene>
    <name evidence="8" type="ORF">X474_08070</name>
</gene>
<dbReference type="Gene3D" id="3.40.47.10">
    <property type="match status" value="2"/>
</dbReference>
<evidence type="ECO:0000256" key="2">
    <source>
        <dbReference type="ARBA" id="ARBA00022679"/>
    </source>
</evidence>
<dbReference type="GO" id="GO:0003985">
    <property type="term" value="F:acetyl-CoA C-acetyltransferase activity"/>
    <property type="evidence" value="ECO:0007669"/>
    <property type="project" value="UniProtKB-EC"/>
</dbReference>
<evidence type="ECO:0000259" key="7">
    <source>
        <dbReference type="Pfam" id="PF02803"/>
    </source>
</evidence>
<dbReference type="FunFam" id="3.40.47.10:FF:000010">
    <property type="entry name" value="Acetyl-CoA acetyltransferase (Thiolase)"/>
    <property type="match status" value="1"/>
</dbReference>
<feature type="active site" description="Proton acceptor" evidence="4">
    <location>
        <position position="356"/>
    </location>
</feature>
<dbReference type="EMBL" id="AZAC01000010">
    <property type="protein sequence ID" value="KIX14546.1"/>
    <property type="molecule type" value="Genomic_DNA"/>
</dbReference>
<dbReference type="NCBIfam" id="TIGR01930">
    <property type="entry name" value="AcCoA-C-Actrans"/>
    <property type="match status" value="1"/>
</dbReference>
<proteinExistence type="inferred from homology"/>
<dbReference type="PROSITE" id="PS00099">
    <property type="entry name" value="THIOLASE_3"/>
    <property type="match status" value="1"/>
</dbReference>
<dbReference type="PIRSF" id="PIRSF000429">
    <property type="entry name" value="Ac-CoA_Ac_transf"/>
    <property type="match status" value="1"/>
</dbReference>
<dbReference type="SUPFAM" id="SSF53901">
    <property type="entry name" value="Thiolase-like"/>
    <property type="match status" value="2"/>
</dbReference>
<dbReference type="InterPro" id="IPR020616">
    <property type="entry name" value="Thiolase_N"/>
</dbReference>
<dbReference type="InterPro" id="IPR016039">
    <property type="entry name" value="Thiolase-like"/>
</dbReference>
<sequence>MRSGQDAVIVAMGRTPIGDFGGKLAKVRAHELGALVMARLLEQTGVDPAQLDDVILGDCVQCPDEANTARTAMLKCKIPVEVPAVTIQRQCSSAMQALAYAAMMIKSGEANMVMAGGMESMSNAPYVLPSARWGARLRHNQMMDAMWEMLHSGSTLLDPPGYIMGQTAENLAQKYSIPREEQDVIALRSHQNAANAVKEGRFKEEIIPVLIPTRKGDPVLVDTDEHVRMGLTMEDLSKLRPVFSKDGTVTAGNASGLNDGAAVCLVMSREAAEEQGLKPIARILASSAAGCDPQYMGWGPVPSTKKLLAKTGVELADIELIELNEAFAAQYLACEQGLGLNRDITNVNGSGVGLGHPVGCTGARIVISLLHEMKRRDLTLGLATLCVGGGMGMSMLLERE</sequence>
<feature type="domain" description="Thiolase N-terminal" evidence="6">
    <location>
        <begin position="8"/>
        <end position="270"/>
    </location>
</feature>
<comment type="similarity">
    <text evidence="1 5">Belongs to the thiolase-like superfamily. Thiolase family.</text>
</comment>
<protein>
    <submittedName>
        <fullName evidence="8">Acetyl-CoA acetyltransferase</fullName>
        <ecNumber evidence="8">2.3.1.9</ecNumber>
    </submittedName>
</protein>
<dbReference type="InterPro" id="IPR020610">
    <property type="entry name" value="Thiolase_AS"/>
</dbReference>
<dbReference type="PATRIC" id="fig|1429043.3.peg.1707"/>
<evidence type="ECO:0000259" key="6">
    <source>
        <dbReference type="Pfam" id="PF00108"/>
    </source>
</evidence>
<dbReference type="Pfam" id="PF00108">
    <property type="entry name" value="Thiolase_N"/>
    <property type="match status" value="1"/>
</dbReference>
<keyword evidence="9" id="KW-1185">Reference proteome</keyword>
<feature type="active site" description="Proton acceptor" evidence="4">
    <location>
        <position position="386"/>
    </location>
</feature>
<comment type="caution">
    <text evidence="8">The sequence shown here is derived from an EMBL/GenBank/DDBJ whole genome shotgun (WGS) entry which is preliminary data.</text>
</comment>
<dbReference type="Proteomes" id="UP000032233">
    <property type="component" value="Unassembled WGS sequence"/>
</dbReference>
<dbReference type="CDD" id="cd00751">
    <property type="entry name" value="thiolase"/>
    <property type="match status" value="1"/>
</dbReference>
<dbReference type="Pfam" id="PF02803">
    <property type="entry name" value="Thiolase_C"/>
    <property type="match status" value="1"/>
</dbReference>
<keyword evidence="2 5" id="KW-0808">Transferase</keyword>
<dbReference type="InterPro" id="IPR002155">
    <property type="entry name" value="Thiolase"/>
</dbReference>
<evidence type="ECO:0000256" key="5">
    <source>
        <dbReference type="RuleBase" id="RU003557"/>
    </source>
</evidence>
<reference evidence="8 9" key="1">
    <citation type="submission" date="2013-11" db="EMBL/GenBank/DDBJ databases">
        <title>Metagenomic analysis of a methanogenic consortium involved in long chain n-alkane degradation.</title>
        <authorList>
            <person name="Davidova I.A."/>
            <person name="Callaghan A.V."/>
            <person name="Wawrik B."/>
            <person name="Pruitt S."/>
            <person name="Marks C."/>
            <person name="Duncan K.E."/>
            <person name="Suflita J.M."/>
        </authorList>
    </citation>
    <scope>NUCLEOTIDE SEQUENCE [LARGE SCALE GENOMIC DNA]</scope>
    <source>
        <strain evidence="8 9">SPR</strain>
    </source>
</reference>
<evidence type="ECO:0000256" key="4">
    <source>
        <dbReference type="PIRSR" id="PIRSR000429-1"/>
    </source>
</evidence>
<evidence type="ECO:0000313" key="9">
    <source>
        <dbReference type="Proteomes" id="UP000032233"/>
    </source>
</evidence>
<dbReference type="AlphaFoldDB" id="A0A0D2JFU9"/>
<dbReference type="InterPro" id="IPR020617">
    <property type="entry name" value="Thiolase_C"/>
</dbReference>
<dbReference type="PANTHER" id="PTHR18919:SF107">
    <property type="entry name" value="ACETYL-COA ACETYLTRANSFERASE, CYTOSOLIC"/>
    <property type="match status" value="1"/>
</dbReference>
<feature type="domain" description="Thiolase C-terminal" evidence="7">
    <location>
        <begin position="277"/>
        <end position="399"/>
    </location>
</feature>
<evidence type="ECO:0000256" key="3">
    <source>
        <dbReference type="ARBA" id="ARBA00023315"/>
    </source>
</evidence>
<dbReference type="PANTHER" id="PTHR18919">
    <property type="entry name" value="ACETYL-COA C-ACYLTRANSFERASE"/>
    <property type="match status" value="1"/>
</dbReference>
<accession>A0A0D2JFU9</accession>
<evidence type="ECO:0000313" key="8">
    <source>
        <dbReference type="EMBL" id="KIX14546.1"/>
    </source>
</evidence>
<dbReference type="STRING" id="1429043.X474_08070"/>
<keyword evidence="3 5" id="KW-0012">Acyltransferase</keyword>
<dbReference type="EC" id="2.3.1.9" evidence="8"/>
<organism evidence="8 9">
    <name type="scientific">Dethiosulfatarculus sandiegensis</name>
    <dbReference type="NCBI Taxonomy" id="1429043"/>
    <lineage>
        <taxon>Bacteria</taxon>
        <taxon>Pseudomonadati</taxon>
        <taxon>Thermodesulfobacteriota</taxon>
        <taxon>Desulfarculia</taxon>
        <taxon>Desulfarculales</taxon>
        <taxon>Desulfarculaceae</taxon>
        <taxon>Dethiosulfatarculus</taxon>
    </lineage>
</organism>
<evidence type="ECO:0000256" key="1">
    <source>
        <dbReference type="ARBA" id="ARBA00010982"/>
    </source>
</evidence>
<feature type="active site" description="Acyl-thioester intermediate" evidence="4">
    <location>
        <position position="91"/>
    </location>
</feature>
<name>A0A0D2JFU9_9BACT</name>